<evidence type="ECO:0008006" key="3">
    <source>
        <dbReference type="Google" id="ProtNLM"/>
    </source>
</evidence>
<organism evidence="2">
    <name type="scientific">marine sediment metagenome</name>
    <dbReference type="NCBI Taxonomy" id="412755"/>
    <lineage>
        <taxon>unclassified sequences</taxon>
        <taxon>metagenomes</taxon>
        <taxon>ecological metagenomes</taxon>
    </lineage>
</organism>
<dbReference type="PANTHER" id="PTHR30548">
    <property type="entry name" value="2-HYDROXYGLUTARYL-COA DEHYDRATASE, D-COMPONENT-RELATED"/>
    <property type="match status" value="1"/>
</dbReference>
<accession>X0UGN4</accession>
<dbReference type="Pfam" id="PF06050">
    <property type="entry name" value="HGD-D"/>
    <property type="match status" value="1"/>
</dbReference>
<dbReference type="PANTHER" id="PTHR30548:SF6">
    <property type="entry name" value="DEHYDRATASE SUBUNIT YJIM-RELATED"/>
    <property type="match status" value="1"/>
</dbReference>
<sequence>PYSPGKLSEQVTNRVQGFVELLRSRRGVQECVGSERIKSGEMVDTSDPFEYFRNSMAYEVDHVRDENRKDRPIVGIYCEFTPRDLIMAAGAIPVCLCGASQRTVAPAETVLPANLCPLIKSSFGYILTSRCPFYVISDLIVAETTCDGKKKMFEILAERKDTHVLELTQKVEEDQAFDHWFDEVKKLKGKLENKFNTEITDDKLREAIKQMNYERSLLVKALRLGKRKPSIVSGKELTLLRYRVSGCPEHLRMLEQFIEKVEKRAADGYTVAPEYAPRVL</sequence>
<name>X0UGN4_9ZZZZ</name>
<dbReference type="AlphaFoldDB" id="X0UGN4"/>
<evidence type="ECO:0000256" key="1">
    <source>
        <dbReference type="ARBA" id="ARBA00005806"/>
    </source>
</evidence>
<evidence type="ECO:0000313" key="2">
    <source>
        <dbReference type="EMBL" id="GAF87685.1"/>
    </source>
</evidence>
<gene>
    <name evidence="2" type="ORF">S01H1_27133</name>
</gene>
<dbReference type="InterPro" id="IPR010327">
    <property type="entry name" value="FldB/FldC_alpha/beta"/>
</dbReference>
<proteinExistence type="inferred from homology"/>
<comment type="similarity">
    <text evidence="1">Belongs to the FldB/FldC dehydratase alpha/beta subunit family.</text>
</comment>
<protein>
    <recommendedName>
        <fullName evidence="3">2-hydroxyacyl-CoA dehydratase</fullName>
    </recommendedName>
</protein>
<comment type="caution">
    <text evidence="2">The sequence shown here is derived from an EMBL/GenBank/DDBJ whole genome shotgun (WGS) entry which is preliminary data.</text>
</comment>
<feature type="non-terminal residue" evidence="2">
    <location>
        <position position="1"/>
    </location>
</feature>
<dbReference type="Gene3D" id="3.40.50.11890">
    <property type="match status" value="1"/>
</dbReference>
<dbReference type="EMBL" id="BARS01016493">
    <property type="protein sequence ID" value="GAF87685.1"/>
    <property type="molecule type" value="Genomic_DNA"/>
</dbReference>
<reference evidence="2" key="1">
    <citation type="journal article" date="2014" name="Front. Microbiol.">
        <title>High frequency of phylogenetically diverse reductive dehalogenase-homologous genes in deep subseafloor sedimentary metagenomes.</title>
        <authorList>
            <person name="Kawai M."/>
            <person name="Futagami T."/>
            <person name="Toyoda A."/>
            <person name="Takaki Y."/>
            <person name="Nishi S."/>
            <person name="Hori S."/>
            <person name="Arai W."/>
            <person name="Tsubouchi T."/>
            <person name="Morono Y."/>
            <person name="Uchiyama I."/>
            <person name="Ito T."/>
            <person name="Fujiyama A."/>
            <person name="Inagaki F."/>
            <person name="Takami H."/>
        </authorList>
    </citation>
    <scope>NUCLEOTIDE SEQUENCE</scope>
    <source>
        <strain evidence="2">Expedition CK06-06</strain>
    </source>
</reference>
<feature type="non-terminal residue" evidence="2">
    <location>
        <position position="280"/>
    </location>
</feature>